<evidence type="ECO:0000256" key="6">
    <source>
        <dbReference type="SAM" id="MobiDB-lite"/>
    </source>
</evidence>
<keyword evidence="8" id="KW-1185">Reference proteome</keyword>
<dbReference type="RefSeq" id="WP_003149240.1">
    <property type="nucleotide sequence ID" value="NZ_JQCP01000002.1"/>
</dbReference>
<evidence type="ECO:0000256" key="3">
    <source>
        <dbReference type="ARBA" id="ARBA00022691"/>
    </source>
</evidence>
<feature type="active site" evidence="5">
    <location>
        <position position="395"/>
    </location>
</feature>
<feature type="active site" description="Nucleophile" evidence="4">
    <location>
        <position position="395"/>
    </location>
</feature>
<comment type="caution">
    <text evidence="7">The sequence shown here is derived from an EMBL/GenBank/DDBJ whole genome shotgun (WGS) entry which is preliminary data.</text>
</comment>
<evidence type="ECO:0000313" key="8">
    <source>
        <dbReference type="Proteomes" id="UP000051927"/>
    </source>
</evidence>
<dbReference type="PROSITE" id="PS01231">
    <property type="entry name" value="TRMA_2"/>
    <property type="match status" value="1"/>
</dbReference>
<reference evidence="7 8" key="1">
    <citation type="journal article" date="2015" name="Genome Announc.">
        <title>Expanding the biotechnology potential of lactobacilli through comparative genomics of 213 strains and associated genera.</title>
        <authorList>
            <person name="Sun Z."/>
            <person name="Harris H.M."/>
            <person name="McCann A."/>
            <person name="Guo C."/>
            <person name="Argimon S."/>
            <person name="Zhang W."/>
            <person name="Yang X."/>
            <person name="Jeffery I.B."/>
            <person name="Cooney J.C."/>
            <person name="Kagawa T.F."/>
            <person name="Liu W."/>
            <person name="Song Y."/>
            <person name="Salvetti E."/>
            <person name="Wrobel A."/>
            <person name="Rasinkangas P."/>
            <person name="Parkhill J."/>
            <person name="Rea M.C."/>
            <person name="O'Sullivan O."/>
            <person name="Ritari J."/>
            <person name="Douillard F.P."/>
            <person name="Paul Ross R."/>
            <person name="Yang R."/>
            <person name="Briner A.E."/>
            <person name="Felis G.E."/>
            <person name="de Vos W.M."/>
            <person name="Barrangou R."/>
            <person name="Klaenhammer T.R."/>
            <person name="Caufield P.W."/>
            <person name="Cui Y."/>
            <person name="Zhang H."/>
            <person name="O'Toole P.W."/>
        </authorList>
    </citation>
    <scope>NUCLEOTIDE SEQUENCE [LARGE SCALE GENOMIC DNA]</scope>
    <source>
        <strain evidence="7 8">DSM 7090</strain>
    </source>
</reference>
<feature type="binding site" evidence="4">
    <location>
        <position position="368"/>
    </location>
    <ligand>
        <name>S-adenosyl-L-methionine</name>
        <dbReference type="ChEBI" id="CHEBI:59789"/>
    </ligand>
</feature>
<feature type="binding site" evidence="4">
    <location>
        <position position="220"/>
    </location>
    <ligand>
        <name>S-adenosyl-L-methionine</name>
        <dbReference type="ChEBI" id="CHEBI:59789"/>
    </ligand>
</feature>
<evidence type="ECO:0000256" key="1">
    <source>
        <dbReference type="ARBA" id="ARBA00022603"/>
    </source>
</evidence>
<dbReference type="InterPro" id="IPR029063">
    <property type="entry name" value="SAM-dependent_MTases_sf"/>
</dbReference>
<dbReference type="Gene3D" id="3.40.50.150">
    <property type="entry name" value="Vaccinia Virus protein VP39"/>
    <property type="match status" value="1"/>
</dbReference>
<dbReference type="CDD" id="cd02440">
    <property type="entry name" value="AdoMet_MTases"/>
    <property type="match status" value="1"/>
</dbReference>
<dbReference type="Gene3D" id="2.40.50.1070">
    <property type="match status" value="1"/>
</dbReference>
<dbReference type="InterPro" id="IPR030390">
    <property type="entry name" value="MeTrfase_TrmA_AS"/>
</dbReference>
<dbReference type="PANTHER" id="PTHR11061:SF30">
    <property type="entry name" value="TRNA (URACIL(54)-C(5))-METHYLTRANSFERASE"/>
    <property type="match status" value="1"/>
</dbReference>
<dbReference type="Proteomes" id="UP000051927">
    <property type="component" value="Unassembled WGS sequence"/>
</dbReference>
<accession>A0ABR5Q008</accession>
<evidence type="ECO:0000256" key="5">
    <source>
        <dbReference type="PROSITE-ProRule" id="PRU10015"/>
    </source>
</evidence>
<dbReference type="PROSITE" id="PS51687">
    <property type="entry name" value="SAM_MT_RNA_M5U"/>
    <property type="match status" value="1"/>
</dbReference>
<evidence type="ECO:0000313" key="7">
    <source>
        <dbReference type="EMBL" id="KRO02274.1"/>
    </source>
</evidence>
<keyword evidence="2 4" id="KW-0808">Transferase</keyword>
<dbReference type="EMBL" id="JQCP01000002">
    <property type="protein sequence ID" value="KRO02274.1"/>
    <property type="molecule type" value="Genomic_DNA"/>
</dbReference>
<keyword evidence="3 4" id="KW-0949">S-adenosyl-L-methionine</keyword>
<protein>
    <submittedName>
        <fullName evidence="7">23S rRNA (Uracil-5-)-methyltransferase RumA</fullName>
    </submittedName>
</protein>
<dbReference type="PANTHER" id="PTHR11061">
    <property type="entry name" value="RNA M5U METHYLTRANSFERASE"/>
    <property type="match status" value="1"/>
</dbReference>
<dbReference type="PROSITE" id="PS01230">
    <property type="entry name" value="TRMA_1"/>
    <property type="match status" value="1"/>
</dbReference>
<feature type="region of interest" description="Disordered" evidence="6">
    <location>
        <begin position="245"/>
        <end position="281"/>
    </location>
</feature>
<evidence type="ECO:0000256" key="2">
    <source>
        <dbReference type="ARBA" id="ARBA00022679"/>
    </source>
</evidence>
<dbReference type="InterPro" id="IPR010280">
    <property type="entry name" value="U5_MeTrfase_fam"/>
</dbReference>
<organism evidence="7 8">
    <name type="scientific">Lancefieldella rimae</name>
    <dbReference type="NCBI Taxonomy" id="1383"/>
    <lineage>
        <taxon>Bacteria</taxon>
        <taxon>Bacillati</taxon>
        <taxon>Actinomycetota</taxon>
        <taxon>Coriobacteriia</taxon>
        <taxon>Coriobacteriales</taxon>
        <taxon>Atopobiaceae</taxon>
        <taxon>Lancefieldella</taxon>
    </lineage>
</organism>
<dbReference type="Pfam" id="PF05958">
    <property type="entry name" value="tRNA_U5-meth_tr"/>
    <property type="match status" value="1"/>
</dbReference>
<comment type="similarity">
    <text evidence="4">Belongs to the class I-like SAM-binding methyltransferase superfamily. RNA M5U methyltransferase family.</text>
</comment>
<dbReference type="InterPro" id="IPR030391">
    <property type="entry name" value="MeTrfase_TrmA_CS"/>
</dbReference>
<sequence>MGYRTPTCPIARSCGGCEWLSVPYPIQLKRKQQQVVELLGPLGEKFGVSVEDIRGMREPRAFRHKAATPFAPGARGRVRSGFYAAGTHRIVTCEACLVEDPRARDILNDVARLASRFNVRAYDEDRGRGILRHAVIRTGYATDEMLLTLVANGQRLPHEREFISTLQRLHPEITGIVLNVNQRRTNAILGRETRVLAGAATMHDKLLNCTFEIGPTSFYQTNPEQTEVLYRLALEGVFGVCEKSNDERLSSGNSNCHTSRDDADFPSSGSSNCHTSRDRADSLSGCPLRILDAYCGTGTIGICAAKEAGSRGIPVELIGVDQVENNIAMAKRNARANAVSARFVCDDATRFIAQEAKRGAPYDVVVLDPPRAGSTPTFLKAVEQLAPKRVVYVSCNVVTQARDLEVLLASGYKPERIVPVDMFPHTKHVETVVLLSHGNSSKKCGIRKIYLN</sequence>
<dbReference type="GeneID" id="84905286"/>
<keyword evidence="1 4" id="KW-0489">Methyltransferase</keyword>
<evidence type="ECO:0000256" key="4">
    <source>
        <dbReference type="PROSITE-ProRule" id="PRU01024"/>
    </source>
</evidence>
<gene>
    <name evidence="7" type="ORF">IV60_GL000701</name>
</gene>
<name>A0ABR5Q008_9ACTN</name>
<dbReference type="SUPFAM" id="SSF53335">
    <property type="entry name" value="S-adenosyl-L-methionine-dependent methyltransferases"/>
    <property type="match status" value="1"/>
</dbReference>
<feature type="binding site" evidence="4">
    <location>
        <position position="321"/>
    </location>
    <ligand>
        <name>S-adenosyl-L-methionine</name>
        <dbReference type="ChEBI" id="CHEBI:59789"/>
    </ligand>
</feature>
<feature type="binding site" evidence="4">
    <location>
        <position position="294"/>
    </location>
    <ligand>
        <name>S-adenosyl-L-methionine</name>
        <dbReference type="ChEBI" id="CHEBI:59789"/>
    </ligand>
</feature>
<proteinExistence type="inferred from homology"/>